<dbReference type="OrthoDB" id="3512717at2"/>
<evidence type="ECO:0000313" key="1">
    <source>
        <dbReference type="EMBL" id="OIV38868.1"/>
    </source>
</evidence>
<dbReference type="AlphaFoldDB" id="A0A1J7CBH0"/>
<dbReference type="SUPFAM" id="SSF46689">
    <property type="entry name" value="Homeodomain-like"/>
    <property type="match status" value="1"/>
</dbReference>
<dbReference type="STRING" id="1428644.BIV57_03795"/>
<dbReference type="InterPro" id="IPR009057">
    <property type="entry name" value="Homeodomain-like_sf"/>
</dbReference>
<organism evidence="1 2">
    <name type="scientific">Mangrovactinospora gilvigrisea</name>
    <dbReference type="NCBI Taxonomy" id="1428644"/>
    <lineage>
        <taxon>Bacteria</taxon>
        <taxon>Bacillati</taxon>
        <taxon>Actinomycetota</taxon>
        <taxon>Actinomycetes</taxon>
        <taxon>Kitasatosporales</taxon>
        <taxon>Streptomycetaceae</taxon>
        <taxon>Mangrovactinospora</taxon>
    </lineage>
</organism>
<sequence>MPHTDEIREEVRRLRRAGLSGQGIAAATGVPLSTVRDWCRGIPAPGWTRRPNAKDEVRERARELRLAGRTYPQIAAELGVSKSSVSLWVRDLPHPTVTPEGLEQRRQAIQANWDEVNRIRDIERQRVKREAASEVGALTDRELMLIGAALYWAEGAKDKPYRRFERLVFINSDPDVIDVHLRWLELMGVAREDRRFRVSIHERADVAGAERFWAERVGVRVEDLNKTNLKKHNPTTARKNTGEHYRGCLTVSVVQSRDRYRRMEGWWYGIVEGAEANQRATSA</sequence>
<dbReference type="Proteomes" id="UP000243342">
    <property type="component" value="Unassembled WGS sequence"/>
</dbReference>
<evidence type="ECO:0000313" key="2">
    <source>
        <dbReference type="Proteomes" id="UP000243342"/>
    </source>
</evidence>
<dbReference type="RefSeq" id="WP_071655201.1">
    <property type="nucleotide sequence ID" value="NZ_MLCF01000011.1"/>
</dbReference>
<accession>A0A1J7CBH0</accession>
<evidence type="ECO:0008006" key="3">
    <source>
        <dbReference type="Google" id="ProtNLM"/>
    </source>
</evidence>
<dbReference type="EMBL" id="MLCF01000011">
    <property type="protein sequence ID" value="OIV38868.1"/>
    <property type="molecule type" value="Genomic_DNA"/>
</dbReference>
<gene>
    <name evidence="1" type="ORF">BIV57_03795</name>
</gene>
<keyword evidence="2" id="KW-1185">Reference proteome</keyword>
<reference evidence="1 2" key="1">
    <citation type="submission" date="2016-10" db="EMBL/GenBank/DDBJ databases">
        <title>Genome sequence of Streptomyces gilvigriseus MUSC 26.</title>
        <authorList>
            <person name="Lee L.-H."/>
            <person name="Ser H.-L."/>
        </authorList>
    </citation>
    <scope>NUCLEOTIDE SEQUENCE [LARGE SCALE GENOMIC DNA]</scope>
    <source>
        <strain evidence="1 2">MUSC 26</strain>
    </source>
</reference>
<comment type="caution">
    <text evidence="1">The sequence shown here is derived from an EMBL/GenBank/DDBJ whole genome shotgun (WGS) entry which is preliminary data.</text>
</comment>
<protein>
    <recommendedName>
        <fullName evidence="3">Resolvase</fullName>
    </recommendedName>
</protein>
<proteinExistence type="predicted"/>
<name>A0A1J7CBH0_9ACTN</name>